<dbReference type="GO" id="GO:0016787">
    <property type="term" value="F:hydrolase activity"/>
    <property type="evidence" value="ECO:0007669"/>
    <property type="project" value="InterPro"/>
</dbReference>
<feature type="transmembrane region" description="Helical" evidence="1">
    <location>
        <begin position="106"/>
        <end position="131"/>
    </location>
</feature>
<keyword evidence="1" id="KW-0472">Membrane</keyword>
<evidence type="ECO:0000313" key="4">
    <source>
        <dbReference type="Proteomes" id="UP001198200"/>
    </source>
</evidence>
<dbReference type="InterPro" id="IPR051158">
    <property type="entry name" value="Metallophosphoesterase_sf"/>
</dbReference>
<feature type="transmembrane region" description="Helical" evidence="1">
    <location>
        <begin position="6"/>
        <end position="24"/>
    </location>
</feature>
<dbReference type="InterPro" id="IPR029052">
    <property type="entry name" value="Metallo-depent_PP-like"/>
</dbReference>
<gene>
    <name evidence="3" type="ORF">LKD48_03455</name>
</gene>
<dbReference type="AlphaFoldDB" id="A0AAE3JBI3"/>
<accession>A0AAE3JBI3</accession>
<dbReference type="SUPFAM" id="SSF56300">
    <property type="entry name" value="Metallo-dependent phosphatases"/>
    <property type="match status" value="1"/>
</dbReference>
<organism evidence="3 4">
    <name type="scientific">Anthropogastromicrobium aceti</name>
    <dbReference type="NCBI Taxonomy" id="2981768"/>
    <lineage>
        <taxon>Bacteria</taxon>
        <taxon>Bacillati</taxon>
        <taxon>Bacillota</taxon>
        <taxon>Clostridia</taxon>
        <taxon>Lachnospirales</taxon>
        <taxon>Lachnospiraceae</taxon>
        <taxon>Anthropogastromicrobium</taxon>
    </lineage>
</organism>
<dbReference type="RefSeq" id="WP_262537843.1">
    <property type="nucleotide sequence ID" value="NZ_JAJEQN010000006.1"/>
</dbReference>
<keyword evidence="4" id="KW-1185">Reference proteome</keyword>
<dbReference type="Proteomes" id="UP001198200">
    <property type="component" value="Unassembled WGS sequence"/>
</dbReference>
<comment type="caution">
    <text evidence="3">The sequence shown here is derived from an EMBL/GenBank/DDBJ whole genome shotgun (WGS) entry which is preliminary data.</text>
</comment>
<keyword evidence="1" id="KW-1133">Transmembrane helix</keyword>
<dbReference type="EMBL" id="JAJEQN010000006">
    <property type="protein sequence ID" value="MCC2220703.1"/>
    <property type="molecule type" value="Genomic_DNA"/>
</dbReference>
<name>A0AAE3JBI3_9FIRM</name>
<evidence type="ECO:0000259" key="2">
    <source>
        <dbReference type="Pfam" id="PF00149"/>
    </source>
</evidence>
<feature type="transmembrane region" description="Helical" evidence="1">
    <location>
        <begin position="36"/>
        <end position="53"/>
    </location>
</feature>
<dbReference type="InterPro" id="IPR004843">
    <property type="entry name" value="Calcineurin-like_PHP"/>
</dbReference>
<dbReference type="Gene3D" id="3.60.21.10">
    <property type="match status" value="1"/>
</dbReference>
<feature type="domain" description="Calcineurin-like phosphoesterase" evidence="2">
    <location>
        <begin position="159"/>
        <end position="340"/>
    </location>
</feature>
<reference evidence="3 4" key="1">
    <citation type="submission" date="2021-10" db="EMBL/GenBank/DDBJ databases">
        <title>Anaerobic single-cell dispensing facilitates the cultivation of human gut bacteria.</title>
        <authorList>
            <person name="Afrizal A."/>
        </authorList>
    </citation>
    <scope>NUCLEOTIDE SEQUENCE [LARGE SCALE GENOMIC DNA]</scope>
    <source>
        <strain evidence="3 4">CLA-AA-H224</strain>
    </source>
</reference>
<dbReference type="Pfam" id="PF00149">
    <property type="entry name" value="Metallophos"/>
    <property type="match status" value="1"/>
</dbReference>
<feature type="transmembrane region" description="Helical" evidence="1">
    <location>
        <begin position="73"/>
        <end position="94"/>
    </location>
</feature>
<dbReference type="PANTHER" id="PTHR31302:SF0">
    <property type="entry name" value="TRANSMEMBRANE PROTEIN WITH METALLOPHOSPHOESTERASE DOMAIN"/>
    <property type="match status" value="1"/>
</dbReference>
<evidence type="ECO:0000256" key="1">
    <source>
        <dbReference type="SAM" id="Phobius"/>
    </source>
</evidence>
<keyword evidence="1" id="KW-0812">Transmembrane</keyword>
<protein>
    <submittedName>
        <fullName evidence="3">Metallophosphoesterase</fullName>
    </submittedName>
</protein>
<evidence type="ECO:0000313" key="3">
    <source>
        <dbReference type="EMBL" id="MCC2220703.1"/>
    </source>
</evidence>
<proteinExistence type="predicted"/>
<sequence>MLKWFMLTVYITLCCYVMWSFCRWTKKIYLPKRRAFNIIVCGLILIFAASIFLGKFLPENDYQLLILRFSNYWIGFLIYLIFFILTADLFLLLLKLASRYIKSSKHLLSSVFLRTILGFLVILLSISFTVYGCFHAKMLTTAHYKATIQKSAGNLTDLRMILLGDFHLGYSVGCSQIEDMVAAINSENADIVVIAGDIFDNNFDALDNPERLEMLLSQINSTYGTYAVFGNHDVTETLIAGFPISSKNAPRDPRMYEFLKKSNISVLEDETAIIDNSFYLTGRLDEKRTGNGTKKRASLDELTKNLDPSMPLFVISHEPDHLSDYNAHGVDIVLSGHTHAGQFFPLTIVQPFVWENYWGMKMIDSMYSFVTSGIGVYGPDMRVGTNSEVMVIDVHFE</sequence>
<dbReference type="PANTHER" id="PTHR31302">
    <property type="entry name" value="TRANSMEMBRANE PROTEIN WITH METALLOPHOSPHOESTERASE DOMAIN-RELATED"/>
    <property type="match status" value="1"/>
</dbReference>